<dbReference type="Gene3D" id="3.90.1570.10">
    <property type="entry name" value="tt1808, chain A"/>
    <property type="match status" value="1"/>
</dbReference>
<protein>
    <submittedName>
        <fullName evidence="3">Uma2 family endonuclease</fullName>
    </submittedName>
</protein>
<comment type="caution">
    <text evidence="3">The sequence shown here is derived from an EMBL/GenBank/DDBJ whole genome shotgun (WGS) entry which is preliminary data.</text>
</comment>
<keyword evidence="3" id="KW-0255">Endonuclease</keyword>
<dbReference type="Proteomes" id="UP001523216">
    <property type="component" value="Unassembled WGS sequence"/>
</dbReference>
<dbReference type="InterPro" id="IPR008538">
    <property type="entry name" value="Uma2"/>
</dbReference>
<feature type="domain" description="Putative restriction endonuclease" evidence="2">
    <location>
        <begin position="24"/>
        <end position="177"/>
    </location>
</feature>
<dbReference type="EMBL" id="JAMQOL010000049">
    <property type="protein sequence ID" value="MCM4082647.1"/>
    <property type="molecule type" value="Genomic_DNA"/>
</dbReference>
<sequence length="188" mass="20252">MTEGRLQRRGEPWEDLGSMTPGDVGYRLDGVEGDVLPSLTPTVPHQSVAHLLVRSLRTSARRAGLGAHGGVLLRLGPGSLLVPDLAVARVDRLAAFAEAADTTLVGEITRPGADPTGTPNRIEHYAAAGIPWFLLAQPESAEHKAVSLRLFHLSRGRYLEHTSASPGQILVAKEPFPFRIRTTDLVVF</sequence>
<dbReference type="Pfam" id="PF05685">
    <property type="entry name" value="Uma2"/>
    <property type="match status" value="1"/>
</dbReference>
<evidence type="ECO:0000313" key="3">
    <source>
        <dbReference type="EMBL" id="MCM4082647.1"/>
    </source>
</evidence>
<dbReference type="SUPFAM" id="SSF52980">
    <property type="entry name" value="Restriction endonuclease-like"/>
    <property type="match status" value="1"/>
</dbReference>
<evidence type="ECO:0000313" key="4">
    <source>
        <dbReference type="Proteomes" id="UP001523216"/>
    </source>
</evidence>
<feature type="region of interest" description="Disordered" evidence="1">
    <location>
        <begin position="1"/>
        <end position="21"/>
    </location>
</feature>
<organism evidence="3 4">
    <name type="scientific">Paractinoplanes hotanensis</name>
    <dbReference type="NCBI Taxonomy" id="2906497"/>
    <lineage>
        <taxon>Bacteria</taxon>
        <taxon>Bacillati</taxon>
        <taxon>Actinomycetota</taxon>
        <taxon>Actinomycetes</taxon>
        <taxon>Micromonosporales</taxon>
        <taxon>Micromonosporaceae</taxon>
        <taxon>Paractinoplanes</taxon>
    </lineage>
</organism>
<gene>
    <name evidence="3" type="ORF">LXN57_34265</name>
</gene>
<proteinExistence type="predicted"/>
<dbReference type="RefSeq" id="WP_251802374.1">
    <property type="nucleotide sequence ID" value="NZ_JAMQOL010000049.1"/>
</dbReference>
<evidence type="ECO:0000256" key="1">
    <source>
        <dbReference type="SAM" id="MobiDB-lite"/>
    </source>
</evidence>
<dbReference type="GO" id="GO:0004519">
    <property type="term" value="F:endonuclease activity"/>
    <property type="evidence" value="ECO:0007669"/>
    <property type="project" value="UniProtKB-KW"/>
</dbReference>
<keyword evidence="3" id="KW-0540">Nuclease</keyword>
<name>A0ABT0Y9C6_9ACTN</name>
<feature type="compositionally biased region" description="Basic and acidic residues" evidence="1">
    <location>
        <begin position="1"/>
        <end position="12"/>
    </location>
</feature>
<evidence type="ECO:0000259" key="2">
    <source>
        <dbReference type="Pfam" id="PF05685"/>
    </source>
</evidence>
<keyword evidence="3" id="KW-0378">Hydrolase</keyword>
<dbReference type="InterPro" id="IPR012296">
    <property type="entry name" value="Nuclease_put_TT1808"/>
</dbReference>
<keyword evidence="4" id="KW-1185">Reference proteome</keyword>
<accession>A0ABT0Y9C6</accession>
<reference evidence="3 4" key="1">
    <citation type="submission" date="2022-06" db="EMBL/GenBank/DDBJ databases">
        <title>Actinoplanes abujensis sp. nov., isolated from Nigerian arid soil.</title>
        <authorList>
            <person name="Ding P."/>
        </authorList>
    </citation>
    <scope>NUCLEOTIDE SEQUENCE [LARGE SCALE GENOMIC DNA]</scope>
    <source>
        <strain evidence="4">TRM88002</strain>
    </source>
</reference>
<dbReference type="InterPro" id="IPR011335">
    <property type="entry name" value="Restrct_endonuc-II-like"/>
</dbReference>